<dbReference type="PANTHER" id="PTHR31251">
    <property type="entry name" value="SQUAMOSA PROMOTER-BINDING-LIKE PROTEIN 4"/>
    <property type="match status" value="1"/>
</dbReference>
<dbReference type="AlphaFoldDB" id="A0A7N0UTK8"/>
<feature type="region of interest" description="Disordered" evidence="10">
    <location>
        <begin position="58"/>
        <end position="80"/>
    </location>
</feature>
<protein>
    <recommendedName>
        <fullName evidence="11">SBP-type domain-containing protein</fullName>
    </recommendedName>
</protein>
<evidence type="ECO:0000259" key="11">
    <source>
        <dbReference type="PROSITE" id="PS51141"/>
    </source>
</evidence>
<feature type="compositionally biased region" description="Basic residues" evidence="10">
    <location>
        <begin position="210"/>
        <end position="220"/>
    </location>
</feature>
<dbReference type="InterPro" id="IPR004333">
    <property type="entry name" value="SBP_dom"/>
</dbReference>
<evidence type="ECO:0000256" key="8">
    <source>
        <dbReference type="ARBA" id="ARBA00023242"/>
    </source>
</evidence>
<organism evidence="12 13">
    <name type="scientific">Kalanchoe fedtschenkoi</name>
    <name type="common">Lavender scallops</name>
    <name type="synonym">South American air plant</name>
    <dbReference type="NCBI Taxonomy" id="63787"/>
    <lineage>
        <taxon>Eukaryota</taxon>
        <taxon>Viridiplantae</taxon>
        <taxon>Streptophyta</taxon>
        <taxon>Embryophyta</taxon>
        <taxon>Tracheophyta</taxon>
        <taxon>Spermatophyta</taxon>
        <taxon>Magnoliopsida</taxon>
        <taxon>eudicotyledons</taxon>
        <taxon>Gunneridae</taxon>
        <taxon>Pentapetalae</taxon>
        <taxon>Saxifragales</taxon>
        <taxon>Crassulaceae</taxon>
        <taxon>Kalanchoe</taxon>
    </lineage>
</organism>
<evidence type="ECO:0000256" key="9">
    <source>
        <dbReference type="PROSITE-ProRule" id="PRU00470"/>
    </source>
</evidence>
<dbReference type="Gene3D" id="4.10.1100.10">
    <property type="entry name" value="Transcription factor, SBP-box domain"/>
    <property type="match status" value="1"/>
</dbReference>
<evidence type="ECO:0000313" key="13">
    <source>
        <dbReference type="Proteomes" id="UP000594263"/>
    </source>
</evidence>
<dbReference type="InterPro" id="IPR036770">
    <property type="entry name" value="Ankyrin_rpt-contain_sf"/>
</dbReference>
<evidence type="ECO:0000256" key="2">
    <source>
        <dbReference type="ARBA" id="ARBA00022723"/>
    </source>
</evidence>
<evidence type="ECO:0000256" key="3">
    <source>
        <dbReference type="ARBA" id="ARBA00022771"/>
    </source>
</evidence>
<dbReference type="Pfam" id="PF03110">
    <property type="entry name" value="SBP"/>
    <property type="match status" value="1"/>
</dbReference>
<feature type="domain" description="SBP-type" evidence="11">
    <location>
        <begin position="143"/>
        <end position="220"/>
    </location>
</feature>
<dbReference type="EnsemblPlants" id="Kaladp0085s0023.1.v1.1">
    <property type="protein sequence ID" value="Kaladp0085s0023.1.v1.1"/>
    <property type="gene ID" value="Kaladp0085s0023.v1.1"/>
</dbReference>
<reference evidence="12" key="1">
    <citation type="submission" date="2021-01" db="UniProtKB">
        <authorList>
            <consortium name="EnsemblPlants"/>
        </authorList>
    </citation>
    <scope>IDENTIFICATION</scope>
</reference>
<evidence type="ECO:0000256" key="1">
    <source>
        <dbReference type="ARBA" id="ARBA00004123"/>
    </source>
</evidence>
<feature type="region of interest" description="Disordered" evidence="10">
    <location>
        <begin position="210"/>
        <end position="230"/>
    </location>
</feature>
<dbReference type="GO" id="GO:0008270">
    <property type="term" value="F:zinc ion binding"/>
    <property type="evidence" value="ECO:0007669"/>
    <property type="project" value="UniProtKB-KW"/>
</dbReference>
<dbReference type="GO" id="GO:0003677">
    <property type="term" value="F:DNA binding"/>
    <property type="evidence" value="ECO:0007669"/>
    <property type="project" value="UniProtKB-KW"/>
</dbReference>
<keyword evidence="4" id="KW-0862">Zinc</keyword>
<comment type="subcellular location">
    <subcellularLocation>
        <location evidence="1">Nucleus</location>
    </subcellularLocation>
</comment>
<keyword evidence="7" id="KW-0804">Transcription</keyword>
<dbReference type="GO" id="GO:0005634">
    <property type="term" value="C:nucleus"/>
    <property type="evidence" value="ECO:0007669"/>
    <property type="project" value="UniProtKB-SubCell"/>
</dbReference>
<feature type="region of interest" description="Disordered" evidence="10">
    <location>
        <begin position="386"/>
        <end position="424"/>
    </location>
</feature>
<dbReference type="Proteomes" id="UP000594263">
    <property type="component" value="Unplaced"/>
</dbReference>
<evidence type="ECO:0000256" key="10">
    <source>
        <dbReference type="SAM" id="MobiDB-lite"/>
    </source>
</evidence>
<dbReference type="Gramene" id="Kaladp0085s0023.1.v1.1">
    <property type="protein sequence ID" value="Kaladp0085s0023.1.v1.1"/>
    <property type="gene ID" value="Kaladp0085s0023.v1.1"/>
</dbReference>
<dbReference type="OMA" id="VASWDGM"/>
<evidence type="ECO:0000313" key="12">
    <source>
        <dbReference type="EnsemblPlants" id="Kaladp0085s0023.1.v1.1"/>
    </source>
</evidence>
<feature type="compositionally biased region" description="Low complexity" evidence="10">
    <location>
        <begin position="63"/>
        <end position="76"/>
    </location>
</feature>
<name>A0A7N0UTK8_KALFE</name>
<sequence>MEANVGDQIRHFYGLGSSSLNPVGKRSLEWDLNDWKWDGHLFVASPLNCKPSGYSSHQLLPETGGSSNNSSTCSDDATIGNDTREQELLRSRRAAGGEVGDAGNLSLMLGGNGVPASEMQLTSWEGANGKKSKVVVGGSSSNRAVCQVEDCGADLSKAKDYHRRHKVCEMHSKASRALVGTVMQRFCQQCSRFHALPEFDEGKRSCRRRLAGHNKRRRKANPLNVAPGTSLNDDQSNNYLLLTLLKILADLHSNRSDGAKNQDMLSHLLRSLEENTVANGGKNITEAVCAMLSNGRQALASSGGQHTLAMQEMPQNGSPSADVSPPPSTVISIKDSPPGYSVAPSTAAGPVKLNTFDLNDVYVDSADGIDDLEGFRVPANNGNSSIGCPSWMQQDVHSSSPPQVSRNSDSGSAQSPSSSSGGDQIRTDRIVFKLFGKEPCDFPLALRTQILDWLAHTPTDIESYIRPGCIVLSIYLRLAESVWDELCLDLSSSLSRLIDVSEDSFWSTGWVYVRVQDQVAFICNGQVVLDTTLPYISSASRILSVRPIAVPMSEKASFSIKGCNIFPPNSRLLCALEGQYLAHENIPESLEESSSNHNDSDKLQVINYSCSIPAIIGRGFVEVEEDNGLGRDFFPFIVAESDICSEICMLESTLEQTETDETSENGEPDARSNAIDFIQEMGWLLRRSQLRLRFGYSNKRAEDLFHFDRFKWLMEFSLDRDWCAVVKKLLDILCDGEVGSGEHDSLVAAVSDMGILHRAVRRNSRPLVELLLRYVPEQTSNNSMMKGGELLFMPNEMGPAGLTPLHIAAGRDGAEAVLDALTDDPNKVGIEAWQSARDSTGASPEDYARLRGHYSYIHLVQRKISKKSFTPGHVVLDIPNTLSDPKANKRETTTQKSSFQILNLPMRTGPGPCKICDQKLIYRTVNTSLAYKPAMLSMVAVAAVCVCVALLFKSCPEVLYVFHPFRWENLEYGSS</sequence>
<feature type="compositionally biased region" description="Polar residues" evidence="10">
    <location>
        <begin position="386"/>
        <end position="407"/>
    </location>
</feature>
<keyword evidence="2" id="KW-0479">Metal-binding</keyword>
<dbReference type="SUPFAM" id="SSF103612">
    <property type="entry name" value="SBT domain"/>
    <property type="match status" value="1"/>
</dbReference>
<dbReference type="Pfam" id="PF26102">
    <property type="entry name" value="Ig_SPL7"/>
    <property type="match status" value="1"/>
</dbReference>
<keyword evidence="8" id="KW-0539">Nucleus</keyword>
<dbReference type="SUPFAM" id="SSF48403">
    <property type="entry name" value="Ankyrin repeat"/>
    <property type="match status" value="1"/>
</dbReference>
<proteinExistence type="predicted"/>
<evidence type="ECO:0000256" key="5">
    <source>
        <dbReference type="ARBA" id="ARBA00023015"/>
    </source>
</evidence>
<keyword evidence="3 9" id="KW-0863">Zinc-finger</keyword>
<dbReference type="InterPro" id="IPR036893">
    <property type="entry name" value="SBP_sf"/>
</dbReference>
<dbReference type="Gene3D" id="1.25.40.20">
    <property type="entry name" value="Ankyrin repeat-containing domain"/>
    <property type="match status" value="1"/>
</dbReference>
<dbReference type="PROSITE" id="PS51141">
    <property type="entry name" value="ZF_SBP"/>
    <property type="match status" value="1"/>
</dbReference>
<evidence type="ECO:0000256" key="7">
    <source>
        <dbReference type="ARBA" id="ARBA00023163"/>
    </source>
</evidence>
<dbReference type="InterPro" id="IPR044817">
    <property type="entry name" value="SBP-like"/>
</dbReference>
<keyword evidence="13" id="KW-1185">Reference proteome</keyword>
<evidence type="ECO:0000256" key="4">
    <source>
        <dbReference type="ARBA" id="ARBA00022833"/>
    </source>
</evidence>
<dbReference type="PANTHER" id="PTHR31251:SF132">
    <property type="entry name" value="SQUAMOSA PROMOTER-BINDING-LIKE PROTEIN 1-RELATED"/>
    <property type="match status" value="1"/>
</dbReference>
<accession>A0A7N0UTK8</accession>
<keyword evidence="6" id="KW-0238">DNA-binding</keyword>
<feature type="compositionally biased region" description="Low complexity" evidence="10">
    <location>
        <begin position="408"/>
        <end position="422"/>
    </location>
</feature>
<evidence type="ECO:0000256" key="6">
    <source>
        <dbReference type="ARBA" id="ARBA00023125"/>
    </source>
</evidence>
<dbReference type="FunFam" id="4.10.1100.10:FF:000001">
    <property type="entry name" value="Squamosa promoter-binding-like protein 14"/>
    <property type="match status" value="1"/>
</dbReference>
<keyword evidence="5" id="KW-0805">Transcription regulation</keyword>